<dbReference type="InterPro" id="IPR027961">
    <property type="entry name" value="DUF4442"/>
</dbReference>
<dbReference type="Proteomes" id="UP001327093">
    <property type="component" value="Unassembled WGS sequence"/>
</dbReference>
<gene>
    <name evidence="1" type="ORF">R4I43_26580</name>
</gene>
<dbReference type="EMBL" id="JAWLNX010000023">
    <property type="protein sequence ID" value="MEB3370976.1"/>
    <property type="molecule type" value="Genomic_DNA"/>
</dbReference>
<comment type="caution">
    <text evidence="1">The sequence shown here is derived from an EMBL/GenBank/DDBJ whole genome shotgun (WGS) entry which is preliminary data.</text>
</comment>
<sequence length="174" mass="18711">MAQQLNRDVFEGFAPYAGSSDGTAPDYEKMCEHANTMVPFSNHVGTRMVEISPERGAVEVPAGEQMHNHMGGVHAGAQFLAAELAGAMAFGGAFAPVITRVTLFLLRSCTVSFRKPGYGRIRAVATLDPRTVADVLSGEVTGRFELDGKAWLYDDTDAAVGKVHLDYVVDVQPH</sequence>
<keyword evidence="2" id="KW-1185">Reference proteome</keyword>
<dbReference type="SUPFAM" id="SSF54637">
    <property type="entry name" value="Thioesterase/thiol ester dehydrase-isomerase"/>
    <property type="match status" value="1"/>
</dbReference>
<accession>A0ABU6AHD5</accession>
<dbReference type="CDD" id="cd03443">
    <property type="entry name" value="PaaI_thioesterase"/>
    <property type="match status" value="1"/>
</dbReference>
<dbReference type="InterPro" id="IPR029069">
    <property type="entry name" value="HotDog_dom_sf"/>
</dbReference>
<dbReference type="Gene3D" id="3.10.129.10">
    <property type="entry name" value="Hotdog Thioesterase"/>
    <property type="match status" value="1"/>
</dbReference>
<reference evidence="1 2" key="1">
    <citation type="submission" date="2023-10" db="EMBL/GenBank/DDBJ databases">
        <title>Saccharopolyspora sp. nov., isolated from mangrove soil.</title>
        <authorList>
            <person name="Lu Y."/>
            <person name="Liu W."/>
        </authorList>
    </citation>
    <scope>NUCLEOTIDE SEQUENCE [LARGE SCALE GENOMIC DNA]</scope>
    <source>
        <strain evidence="1 2">S2-29</strain>
    </source>
</reference>
<name>A0ABU6AHD5_9PSEU</name>
<dbReference type="RefSeq" id="WP_324268447.1">
    <property type="nucleotide sequence ID" value="NZ_JAWLNX010000023.1"/>
</dbReference>
<evidence type="ECO:0000313" key="2">
    <source>
        <dbReference type="Proteomes" id="UP001327093"/>
    </source>
</evidence>
<protein>
    <submittedName>
        <fullName evidence="1">DUF4442 domain-containing protein</fullName>
    </submittedName>
</protein>
<organism evidence="1 2">
    <name type="scientific">Saccharopolyspora mangrovi</name>
    <dbReference type="NCBI Taxonomy" id="3082379"/>
    <lineage>
        <taxon>Bacteria</taxon>
        <taxon>Bacillati</taxon>
        <taxon>Actinomycetota</taxon>
        <taxon>Actinomycetes</taxon>
        <taxon>Pseudonocardiales</taxon>
        <taxon>Pseudonocardiaceae</taxon>
        <taxon>Saccharopolyspora</taxon>
    </lineage>
</organism>
<proteinExistence type="predicted"/>
<dbReference type="Pfam" id="PF14539">
    <property type="entry name" value="DUF4442"/>
    <property type="match status" value="1"/>
</dbReference>
<evidence type="ECO:0000313" key="1">
    <source>
        <dbReference type="EMBL" id="MEB3370976.1"/>
    </source>
</evidence>